<reference evidence="1 2" key="1">
    <citation type="submission" date="2018-08" db="EMBL/GenBank/DDBJ databases">
        <title>A genome reference for cultivated species of the human gut microbiota.</title>
        <authorList>
            <person name="Zou Y."/>
            <person name="Xue W."/>
            <person name="Luo G."/>
        </authorList>
    </citation>
    <scope>NUCLEOTIDE SEQUENCE [LARGE SCALE GENOMIC DNA]</scope>
    <source>
        <strain evidence="1 2">AM42-23AC</strain>
    </source>
</reference>
<dbReference type="Proteomes" id="UP000284990">
    <property type="component" value="Unassembled WGS sequence"/>
</dbReference>
<name>A0AA93BKY8_9BACT</name>
<evidence type="ECO:0000313" key="2">
    <source>
        <dbReference type="Proteomes" id="UP000284990"/>
    </source>
</evidence>
<gene>
    <name evidence="1" type="ORF">DW916_10815</name>
</gene>
<dbReference type="AlphaFoldDB" id="A0AA93BKY8"/>
<protein>
    <submittedName>
        <fullName evidence="1">Uncharacterized protein</fullName>
    </submittedName>
</protein>
<proteinExistence type="predicted"/>
<dbReference type="RefSeq" id="WP_147350895.1">
    <property type="nucleotide sequence ID" value="NZ_CP134813.1"/>
</dbReference>
<sequence length="137" mass="15683">MAYIKNIIKIEMTEAENLKSVVFPMDQRCIVPSAANFRSIQCKVPSSCEISDKVESKVRIFTSKLTFKSCEQIDPNYRPLAFRITTADGIRYLMGCDRRPYPVLTRTENLPSSHTESSLITYTATWTDVIRPLQIIE</sequence>
<evidence type="ECO:0000313" key="1">
    <source>
        <dbReference type="EMBL" id="RHA84743.1"/>
    </source>
</evidence>
<dbReference type="EMBL" id="QSFW01000023">
    <property type="protein sequence ID" value="RHA84743.1"/>
    <property type="molecule type" value="Genomic_DNA"/>
</dbReference>
<comment type="caution">
    <text evidence="1">The sequence shown here is derived from an EMBL/GenBank/DDBJ whole genome shotgun (WGS) entry which is preliminary data.</text>
</comment>
<organism evidence="1 2">
    <name type="scientific">Segatella copri</name>
    <dbReference type="NCBI Taxonomy" id="165179"/>
    <lineage>
        <taxon>Bacteria</taxon>
        <taxon>Pseudomonadati</taxon>
        <taxon>Bacteroidota</taxon>
        <taxon>Bacteroidia</taxon>
        <taxon>Bacteroidales</taxon>
        <taxon>Prevotellaceae</taxon>
        <taxon>Segatella</taxon>
    </lineage>
</organism>
<accession>A0AA93BKY8</accession>